<dbReference type="AlphaFoldDB" id="A0A7M1BAD0"/>
<dbReference type="Pfam" id="PF13618">
    <property type="entry name" value="Gluconate_2-dh3"/>
    <property type="match status" value="1"/>
</dbReference>
<evidence type="ECO:0000313" key="1">
    <source>
        <dbReference type="EMBL" id="QOP46581.1"/>
    </source>
</evidence>
<reference evidence="1 2" key="1">
    <citation type="submission" date="2019-07" db="EMBL/GenBank/DDBJ databases">
        <title>Sulfurimonas paralvinellae sp. nov., a novel mesophilic, hydrogen- and sulfur-oxidizing chemolithoautotroph within the Epsilonproteo- bacteria isolated from a deep-sea hydrothermal vent polychaete nest, reclassification of Thiomicrospira denitrificans as Sulfurimonas denitrificans comb. nov. and emended description of the genus Sulfurimonas.</title>
        <authorList>
            <person name="Wang S."/>
            <person name="Jiang L."/>
            <person name="Shao Z."/>
        </authorList>
    </citation>
    <scope>NUCLEOTIDE SEQUENCE [LARGE SCALE GENOMIC DNA]</scope>
    <source>
        <strain evidence="1 2">GO25</strain>
    </source>
</reference>
<accession>A0A7M1BAD0</accession>
<name>A0A7M1BAD0_9BACT</name>
<dbReference type="EMBL" id="CP041406">
    <property type="protein sequence ID" value="QOP46581.1"/>
    <property type="molecule type" value="Genomic_DNA"/>
</dbReference>
<dbReference type="Proteomes" id="UP000593580">
    <property type="component" value="Chromosome"/>
</dbReference>
<protein>
    <submittedName>
        <fullName evidence="1">Gluconate 2-dehydrogenase subunit 3 family protein</fullName>
    </submittedName>
</protein>
<dbReference type="InterPro" id="IPR027056">
    <property type="entry name" value="Gluconate_2DH_su3"/>
</dbReference>
<proteinExistence type="predicted"/>
<gene>
    <name evidence="1" type="ORF">FM071_09875</name>
</gene>
<sequence>MWMNALQAILQRKKALFLTNFSRRRFLAAGFLSGAVFLMDGCSLFGITTPIDTLRVMHRDLFPQAQKLGIETASYMSLVFNHSKISKSDKDFLKNGVKWLNEEAVKIYRSSYVKLSRNDRQNVLKNIAKTEWGESFIYDVMSYMFEAMLGDPIYGSNNKEAGWKWLAFEGGVPRPKEPFL</sequence>
<dbReference type="KEGG" id="spal:FM071_09875"/>
<organism evidence="1 2">
    <name type="scientific">Sulfurimonas paralvinellae</name>
    <dbReference type="NCBI Taxonomy" id="317658"/>
    <lineage>
        <taxon>Bacteria</taxon>
        <taxon>Pseudomonadati</taxon>
        <taxon>Campylobacterota</taxon>
        <taxon>Epsilonproteobacteria</taxon>
        <taxon>Campylobacterales</taxon>
        <taxon>Sulfurimonadaceae</taxon>
        <taxon>Sulfurimonas</taxon>
    </lineage>
</organism>
<keyword evidence="2" id="KW-1185">Reference proteome</keyword>
<evidence type="ECO:0000313" key="2">
    <source>
        <dbReference type="Proteomes" id="UP000593580"/>
    </source>
</evidence>